<dbReference type="SUPFAM" id="SSF103642">
    <property type="entry name" value="Sec-C motif"/>
    <property type="match status" value="1"/>
</dbReference>
<dbReference type="AlphaFoldDB" id="A0A1Q2KW28"/>
<evidence type="ECO:0000313" key="3">
    <source>
        <dbReference type="Proteomes" id="UP000188184"/>
    </source>
</evidence>
<keyword evidence="3" id="KW-1185">Reference proteome</keyword>
<name>A0A1Q2KW28_9BACL</name>
<organism evidence="2 3">
    <name type="scientific">Planococcus lenghuensis</name>
    <dbReference type="NCBI Taxonomy" id="2213202"/>
    <lineage>
        <taxon>Bacteria</taxon>
        <taxon>Bacillati</taxon>
        <taxon>Bacillota</taxon>
        <taxon>Bacilli</taxon>
        <taxon>Bacillales</taxon>
        <taxon>Caryophanaceae</taxon>
        <taxon>Planococcus</taxon>
    </lineage>
</organism>
<dbReference type="InterPro" id="IPR011990">
    <property type="entry name" value="TPR-like_helical_dom_sf"/>
</dbReference>
<dbReference type="Gene3D" id="3.10.450.50">
    <property type="match status" value="1"/>
</dbReference>
<sequence>MMIGRNDPCPCGSGKKYKKCCGQEQVVDLQGVIDAELERIIEQFAEEGLEPKAYDEMTRRHRKWQNALADVFDDQLIELLAFESFFFMDRGDLWKDYIKKQKKRQRRQRVTDVLTVWEQPFYLLGKILRKQDGVFLIEDVVSGKSYELSGDEQADSGDWIFGIALEDPRKGEGGLQPTNSLIFIPKFREAVAETLAAKLEQGVDDSLDLYLSFGEHLHLPELPELQENALSMVVGFAADKKLNDQAIGMMAHSFLLEMPMNARKAEGVAAGILQAFNEIGFFDEYRITQQELARHFGVSVASLAKYREQMLDYLYEKFEEWQSETGQQSPAIIQEMGTDPRATERHLWEMLCRSLHADVSSPEELERMMQQEMNKEYKPQSDKEQAQQWCYMAYGTEGAERHRLAGQAFKLDPKNTDANLLLAEYEPDPLQKRLYYLQALNTGYRNFDAEFDPAWSYVANRPLLRALFSYGAWLMTQGDYPTAVEQFEDLLDKNPADHQGAKWLLLSAYLHAGQWEEADDFIVDFDELEETTLDFYFDWLFDLHDGHVTPVELRTMKKEAKELNPYVVKLIKAGRNPGAFPKKLNLQPGNEDEAQLVYWLIHDLPEIKAFV</sequence>
<dbReference type="InterPro" id="IPR004027">
    <property type="entry name" value="SEC_C_motif"/>
</dbReference>
<dbReference type="Gene3D" id="1.25.40.10">
    <property type="entry name" value="Tetratricopeptide repeat domain"/>
    <property type="match status" value="1"/>
</dbReference>
<proteinExistence type="predicted"/>
<protein>
    <submittedName>
        <fullName evidence="2">Uncharacterized protein</fullName>
    </submittedName>
</protein>
<dbReference type="PROSITE" id="PS50005">
    <property type="entry name" value="TPR"/>
    <property type="match status" value="1"/>
</dbReference>
<dbReference type="OrthoDB" id="6399948at2"/>
<dbReference type="RefSeq" id="WP_077588206.1">
    <property type="nucleotide sequence ID" value="NZ_CP019640.1"/>
</dbReference>
<accession>A0A1Q2KW28</accession>
<dbReference type="EMBL" id="CP019640">
    <property type="protein sequence ID" value="AQQ52326.1"/>
    <property type="molecule type" value="Genomic_DNA"/>
</dbReference>
<dbReference type="Pfam" id="PF02810">
    <property type="entry name" value="SEC-C"/>
    <property type="match status" value="1"/>
</dbReference>
<evidence type="ECO:0000256" key="1">
    <source>
        <dbReference type="PROSITE-ProRule" id="PRU00339"/>
    </source>
</evidence>
<evidence type="ECO:0000313" key="2">
    <source>
        <dbReference type="EMBL" id="AQQ52326.1"/>
    </source>
</evidence>
<dbReference type="InterPro" id="IPR019734">
    <property type="entry name" value="TPR_rpt"/>
</dbReference>
<keyword evidence="1" id="KW-0802">TPR repeat</keyword>
<dbReference type="KEGG" id="pmar:B0X71_03845"/>
<reference evidence="2 3" key="1">
    <citation type="submission" date="2017-02" db="EMBL/GenBank/DDBJ databases">
        <title>The complete genomic sequence of a novel cold adapted crude oil-degrading bacterium Planococcus qaidamina Y42.</title>
        <authorList>
            <person name="Yang R."/>
        </authorList>
    </citation>
    <scope>NUCLEOTIDE SEQUENCE [LARGE SCALE GENOMIC DNA]</scope>
    <source>
        <strain evidence="2 3">Y42</strain>
    </source>
</reference>
<gene>
    <name evidence="2" type="ORF">B0X71_03845</name>
</gene>
<dbReference type="Proteomes" id="UP000188184">
    <property type="component" value="Chromosome"/>
</dbReference>
<feature type="repeat" description="TPR" evidence="1">
    <location>
        <begin position="464"/>
        <end position="497"/>
    </location>
</feature>
<dbReference type="SUPFAM" id="SSF48452">
    <property type="entry name" value="TPR-like"/>
    <property type="match status" value="1"/>
</dbReference>